<dbReference type="EMBL" id="JAQOWY010000519">
    <property type="protein sequence ID" value="KAK1840930.1"/>
    <property type="molecule type" value="Genomic_DNA"/>
</dbReference>
<evidence type="ECO:0000256" key="1">
    <source>
        <dbReference type="SAM" id="MobiDB-lite"/>
    </source>
</evidence>
<dbReference type="AlphaFoldDB" id="A0AAD9EA06"/>
<feature type="region of interest" description="Disordered" evidence="1">
    <location>
        <begin position="24"/>
        <end position="62"/>
    </location>
</feature>
<sequence>MNNAQLSLSITSAGLVLCTPPQSLRMLDHPSPPRRAVDSPPRMHAQKPIDRKRKESAGPRTRASGYVYALNVVLLSRQPLPSSNPCTPKS</sequence>
<dbReference type="Proteomes" id="UP001243330">
    <property type="component" value="Unassembled WGS sequence"/>
</dbReference>
<proteinExistence type="predicted"/>
<evidence type="ECO:0000313" key="3">
    <source>
        <dbReference type="Proteomes" id="UP001243330"/>
    </source>
</evidence>
<comment type="caution">
    <text evidence="2">The sequence shown here is derived from an EMBL/GenBank/DDBJ whole genome shotgun (WGS) entry which is preliminary data.</text>
</comment>
<name>A0AAD9EA06_9PEZI</name>
<evidence type="ECO:0000313" key="2">
    <source>
        <dbReference type="EMBL" id="KAK1840930.1"/>
    </source>
</evidence>
<gene>
    <name evidence="2" type="ORF">CCHR01_16434</name>
</gene>
<feature type="compositionally biased region" description="Basic and acidic residues" evidence="1">
    <location>
        <begin position="47"/>
        <end position="57"/>
    </location>
</feature>
<keyword evidence="3" id="KW-1185">Reference proteome</keyword>
<accession>A0AAD9EA06</accession>
<reference evidence="2" key="1">
    <citation type="submission" date="2023-01" db="EMBL/GenBank/DDBJ databases">
        <title>Colletotrichum chrysophilum M932 genome sequence.</title>
        <authorList>
            <person name="Baroncelli R."/>
        </authorList>
    </citation>
    <scope>NUCLEOTIDE SEQUENCE</scope>
    <source>
        <strain evidence="2">M932</strain>
    </source>
</reference>
<protein>
    <submittedName>
        <fullName evidence="2">Uncharacterized protein</fullName>
    </submittedName>
</protein>
<organism evidence="2 3">
    <name type="scientific">Colletotrichum chrysophilum</name>
    <dbReference type="NCBI Taxonomy" id="1836956"/>
    <lineage>
        <taxon>Eukaryota</taxon>
        <taxon>Fungi</taxon>
        <taxon>Dikarya</taxon>
        <taxon>Ascomycota</taxon>
        <taxon>Pezizomycotina</taxon>
        <taxon>Sordariomycetes</taxon>
        <taxon>Hypocreomycetidae</taxon>
        <taxon>Glomerellales</taxon>
        <taxon>Glomerellaceae</taxon>
        <taxon>Colletotrichum</taxon>
        <taxon>Colletotrichum gloeosporioides species complex</taxon>
    </lineage>
</organism>